<feature type="transmembrane region" description="Helical" evidence="1">
    <location>
        <begin position="136"/>
        <end position="156"/>
    </location>
</feature>
<proteinExistence type="predicted"/>
<gene>
    <name evidence="2" type="ORF">QYS62_011497</name>
</gene>
<feature type="transmembrane region" description="Helical" evidence="1">
    <location>
        <begin position="101"/>
        <end position="124"/>
    </location>
</feature>
<evidence type="ECO:0000313" key="3">
    <source>
        <dbReference type="Proteomes" id="UP001489902"/>
    </source>
</evidence>
<dbReference type="EMBL" id="CP151267">
    <property type="protein sequence ID" value="WZH50253.1"/>
    <property type="molecule type" value="Genomic_DNA"/>
</dbReference>
<protein>
    <submittedName>
        <fullName evidence="2">Uncharacterized protein</fullName>
    </submittedName>
</protein>
<evidence type="ECO:0000313" key="2">
    <source>
        <dbReference type="EMBL" id="WZH50253.1"/>
    </source>
</evidence>
<reference evidence="2 3" key="1">
    <citation type="submission" date="2024-04" db="EMBL/GenBank/DDBJ databases">
        <title>Complete genome sequence of Fusarium acuminatum.</title>
        <authorList>
            <person name="Lan B."/>
        </authorList>
    </citation>
    <scope>NUCLEOTIDE SEQUENCE [LARGE SCALE GENOMIC DNA]</scope>
    <source>
        <strain evidence="2">1A</strain>
    </source>
</reference>
<keyword evidence="3" id="KW-1185">Reference proteome</keyword>
<accession>A0ABZ2XAV2</accession>
<keyword evidence="1" id="KW-1133">Transmembrane helix</keyword>
<sequence>MANIQEHTETNAKTLEIDSSAPGTIVRIAIAAESVVNIFMAASMIFNPTKNFENTYLTDGQSAVSQTASLAQQFGPSIVAMTVPMMLALPNKPGAIELRRISYQILSAYEILAVPITLWQAWVAGEAGSGLNFNKVIWGLTVPMGVALGFRAWVLFVKPELMGKYKAKRDD</sequence>
<organism evidence="2 3">
    <name type="scientific">Fusarium acuminatum</name>
    <dbReference type="NCBI Taxonomy" id="5515"/>
    <lineage>
        <taxon>Eukaryota</taxon>
        <taxon>Fungi</taxon>
        <taxon>Dikarya</taxon>
        <taxon>Ascomycota</taxon>
        <taxon>Pezizomycotina</taxon>
        <taxon>Sordariomycetes</taxon>
        <taxon>Hypocreomycetidae</taxon>
        <taxon>Hypocreales</taxon>
        <taxon>Nectriaceae</taxon>
        <taxon>Fusarium</taxon>
        <taxon>Fusarium tricinctum species complex</taxon>
    </lineage>
</organism>
<dbReference type="Proteomes" id="UP001489902">
    <property type="component" value="Chromosome 8"/>
</dbReference>
<keyword evidence="1" id="KW-0812">Transmembrane</keyword>
<evidence type="ECO:0000256" key="1">
    <source>
        <dbReference type="SAM" id="Phobius"/>
    </source>
</evidence>
<name>A0ABZ2XAV2_9HYPO</name>
<keyword evidence="1" id="KW-0472">Membrane</keyword>